<keyword evidence="3" id="KW-1185">Reference proteome</keyword>
<comment type="caution">
    <text evidence="2">The sequence shown here is derived from an EMBL/GenBank/DDBJ whole genome shotgun (WGS) entry which is preliminary data.</text>
</comment>
<gene>
    <name evidence="2" type="ORF">H8B21_03280</name>
</gene>
<dbReference type="Pfam" id="PF08238">
    <property type="entry name" value="Sel1"/>
    <property type="match status" value="6"/>
</dbReference>
<keyword evidence="1" id="KW-0732">Signal</keyword>
<feature type="chain" id="PRO_5046152791" evidence="1">
    <location>
        <begin position="22"/>
        <end position="410"/>
    </location>
</feature>
<dbReference type="EMBL" id="JACNYL010000001">
    <property type="protein sequence ID" value="MBD1420585.1"/>
    <property type="molecule type" value="Genomic_DNA"/>
</dbReference>
<organism evidence="2 3">
    <name type="scientific">Sphingobacterium chuzhouense</name>
    <dbReference type="NCBI Taxonomy" id="1742264"/>
    <lineage>
        <taxon>Bacteria</taxon>
        <taxon>Pseudomonadati</taxon>
        <taxon>Bacteroidota</taxon>
        <taxon>Sphingobacteriia</taxon>
        <taxon>Sphingobacteriales</taxon>
        <taxon>Sphingobacteriaceae</taxon>
        <taxon>Sphingobacterium</taxon>
    </lineage>
</organism>
<dbReference type="SMART" id="SM00671">
    <property type="entry name" value="SEL1"/>
    <property type="match status" value="6"/>
</dbReference>
<dbReference type="Gene3D" id="1.25.40.10">
    <property type="entry name" value="Tetratricopeptide repeat domain"/>
    <property type="match status" value="2"/>
</dbReference>
<feature type="signal peptide" evidence="1">
    <location>
        <begin position="1"/>
        <end position="21"/>
    </location>
</feature>
<proteinExistence type="predicted"/>
<reference evidence="2 3" key="1">
    <citation type="submission" date="2020-08" db="EMBL/GenBank/DDBJ databases">
        <title>Sphingobacterium sp. DN00404 isolated from aquaculture water.</title>
        <authorList>
            <person name="Zhang M."/>
        </authorList>
    </citation>
    <scope>NUCLEOTIDE SEQUENCE [LARGE SCALE GENOMIC DNA]</scope>
    <source>
        <strain evidence="2 3">KCTC 42746</strain>
    </source>
</reference>
<accession>A0ABR7XN33</accession>
<protein>
    <submittedName>
        <fullName evidence="2">Sel1 repeat family protein</fullName>
    </submittedName>
</protein>
<evidence type="ECO:0000256" key="1">
    <source>
        <dbReference type="SAM" id="SignalP"/>
    </source>
</evidence>
<dbReference type="RefSeq" id="WP_190312340.1">
    <property type="nucleotide sequence ID" value="NZ_JACNYL010000001.1"/>
</dbReference>
<dbReference type="PANTHER" id="PTHR11102:SF160">
    <property type="entry name" value="ERAD-ASSOCIATED E3 UBIQUITIN-PROTEIN LIGASE COMPONENT HRD3"/>
    <property type="match status" value="1"/>
</dbReference>
<sequence length="410" mass="46596">MKGIKSLLTVLMMMLALGGICQDEMKARIEFEEAETYIANEEYEQALNHLNKAETLLGTWSSKIAYQQIVVADKLCSYTDDDDKNGIVLLKQMPLYMAYAKKQGSKIDMDKFKEIYAIESRVNSFSRLVKDSKSPDFVSAKKLYDTDTDLPKAMAQAIKEANNGNVRAMNLVGLLYDKSKQYEEGLLWKKKAVEKGCVFAARNIAVAYLYGQGITQNYTEAMSWFKKAATYGNPYSYNDIGELYVEGIGVEKNEKEAIEWFKKGALKGHKDAVENLGIYLSKAGDYKKAMGYFKYAANKGNTYSMNRIGDFYYEGKGVVKDFATALEWYRKAADLGNGYAMYSIGFMYTKGQGVPMDYKEALVWLEKAVENRDVNAMKEIYEIYSKGGYGIKKDKKLAKEWESKYNEQKK</sequence>
<name>A0ABR7XN33_9SPHI</name>
<dbReference type="PANTHER" id="PTHR11102">
    <property type="entry name" value="SEL-1-LIKE PROTEIN"/>
    <property type="match status" value="1"/>
</dbReference>
<dbReference type="SUPFAM" id="SSF81901">
    <property type="entry name" value="HCP-like"/>
    <property type="match status" value="2"/>
</dbReference>
<evidence type="ECO:0000313" key="3">
    <source>
        <dbReference type="Proteomes" id="UP000651112"/>
    </source>
</evidence>
<evidence type="ECO:0000313" key="2">
    <source>
        <dbReference type="EMBL" id="MBD1420585.1"/>
    </source>
</evidence>
<dbReference type="InterPro" id="IPR050767">
    <property type="entry name" value="Sel1_AlgK"/>
</dbReference>
<dbReference type="InterPro" id="IPR011990">
    <property type="entry name" value="TPR-like_helical_dom_sf"/>
</dbReference>
<dbReference type="Proteomes" id="UP000651112">
    <property type="component" value="Unassembled WGS sequence"/>
</dbReference>
<dbReference type="InterPro" id="IPR006597">
    <property type="entry name" value="Sel1-like"/>
</dbReference>